<evidence type="ECO:0000313" key="1">
    <source>
        <dbReference type="EMBL" id="KAI8043600.1"/>
    </source>
</evidence>
<organism evidence="1 2">
    <name type="scientific">Drosophila gunungcola</name>
    <name type="common">fruit fly</name>
    <dbReference type="NCBI Taxonomy" id="103775"/>
    <lineage>
        <taxon>Eukaryota</taxon>
        <taxon>Metazoa</taxon>
        <taxon>Ecdysozoa</taxon>
        <taxon>Arthropoda</taxon>
        <taxon>Hexapoda</taxon>
        <taxon>Insecta</taxon>
        <taxon>Pterygota</taxon>
        <taxon>Neoptera</taxon>
        <taxon>Endopterygota</taxon>
        <taxon>Diptera</taxon>
        <taxon>Brachycera</taxon>
        <taxon>Muscomorpha</taxon>
        <taxon>Ephydroidea</taxon>
        <taxon>Drosophilidae</taxon>
        <taxon>Drosophila</taxon>
        <taxon>Sophophora</taxon>
    </lineage>
</organism>
<comment type="caution">
    <text evidence="1">The sequence shown here is derived from an EMBL/GenBank/DDBJ whole genome shotgun (WGS) entry which is preliminary data.</text>
</comment>
<gene>
    <name evidence="1" type="ORF">M5D96_004933</name>
</gene>
<proteinExistence type="predicted"/>
<sequence>MQIPAADHLTSHLISVDLNRPGQSDLHRMRLAEDFGQLICMLLKPVSGGYVSTGYTDSSDKKLAINYDKTCIKIIYKLNSRNYIKMSENVAADERQQKAEIPFRESQLDAADQAKDEARRLKLRFCRC</sequence>
<dbReference type="AlphaFoldDB" id="A0A9P9YUW7"/>
<dbReference type="Proteomes" id="UP001059596">
    <property type="component" value="Unassembled WGS sequence"/>
</dbReference>
<protein>
    <submittedName>
        <fullName evidence="1">Uncharacterized protein</fullName>
    </submittedName>
</protein>
<dbReference type="EMBL" id="JAMKOV010000002">
    <property type="protein sequence ID" value="KAI8043600.1"/>
    <property type="molecule type" value="Genomic_DNA"/>
</dbReference>
<reference evidence="1" key="1">
    <citation type="journal article" date="2023" name="Genome Biol. Evol.">
        <title>Long-read-based Genome Assembly of Drosophila gunungcola Reveals Fewer Chemosensory Genes in Flower-breeding Species.</title>
        <authorList>
            <person name="Negi A."/>
            <person name="Liao B.Y."/>
            <person name="Yeh S.D."/>
        </authorList>
    </citation>
    <scope>NUCLEOTIDE SEQUENCE</scope>
    <source>
        <strain evidence="1">Sukarami</strain>
    </source>
</reference>
<accession>A0A9P9YUW7</accession>
<evidence type="ECO:0000313" key="2">
    <source>
        <dbReference type="Proteomes" id="UP001059596"/>
    </source>
</evidence>
<keyword evidence="2" id="KW-1185">Reference proteome</keyword>
<name>A0A9P9YUW7_9MUSC</name>